<reference evidence="12 13" key="1">
    <citation type="journal article" date="2014" name="Proc. Natl. Acad. Sci. U.S.A.">
        <title>Trajectory and genomic determinants of fungal-pathogen speciation and host adaptation.</title>
        <authorList>
            <person name="Hu X."/>
            <person name="Xiao G."/>
            <person name="Zheng P."/>
            <person name="Shang Y."/>
            <person name="Su Y."/>
            <person name="Zhang X."/>
            <person name="Liu X."/>
            <person name="Zhan S."/>
            <person name="St Leger R.J."/>
            <person name="Wang C."/>
        </authorList>
    </citation>
    <scope>NUCLEOTIDE SEQUENCE [LARGE SCALE GENOMIC DNA]</scope>
    <source>
        <strain evidence="12 13">ARSEF 549</strain>
    </source>
</reference>
<keyword evidence="3" id="KW-0808">Transferase</keyword>
<dbReference type="PROSITE" id="PS00107">
    <property type="entry name" value="PROTEIN_KINASE_ATP"/>
    <property type="match status" value="1"/>
</dbReference>
<dbReference type="SUPFAM" id="SSF56112">
    <property type="entry name" value="Protein kinase-like (PK-like)"/>
    <property type="match status" value="1"/>
</dbReference>
<comment type="catalytic activity">
    <reaction evidence="8">
        <text>L-seryl-[protein] + ATP = O-phospho-L-seryl-[protein] + ADP + H(+)</text>
        <dbReference type="Rhea" id="RHEA:17989"/>
        <dbReference type="Rhea" id="RHEA-COMP:9863"/>
        <dbReference type="Rhea" id="RHEA-COMP:11604"/>
        <dbReference type="ChEBI" id="CHEBI:15378"/>
        <dbReference type="ChEBI" id="CHEBI:29999"/>
        <dbReference type="ChEBI" id="CHEBI:30616"/>
        <dbReference type="ChEBI" id="CHEBI:83421"/>
        <dbReference type="ChEBI" id="CHEBI:456216"/>
        <dbReference type="EC" id="2.7.11.1"/>
    </reaction>
</comment>
<keyword evidence="10" id="KW-0812">Transmembrane</keyword>
<evidence type="ECO:0000256" key="10">
    <source>
        <dbReference type="SAM" id="Phobius"/>
    </source>
</evidence>
<organism evidence="12 13">
    <name type="scientific">Metarhizium anisopliae (strain ARSEF 549)</name>
    <dbReference type="NCBI Taxonomy" id="3151832"/>
    <lineage>
        <taxon>Eukaryota</taxon>
        <taxon>Fungi</taxon>
        <taxon>Dikarya</taxon>
        <taxon>Ascomycota</taxon>
        <taxon>Pezizomycotina</taxon>
        <taxon>Sordariomycetes</taxon>
        <taxon>Hypocreomycetidae</taxon>
        <taxon>Hypocreales</taxon>
        <taxon>Clavicipitaceae</taxon>
        <taxon>Metarhizium</taxon>
    </lineage>
</organism>
<keyword evidence="4 9" id="KW-0547">Nucleotide-binding</keyword>
<evidence type="ECO:0000256" key="5">
    <source>
        <dbReference type="ARBA" id="ARBA00022777"/>
    </source>
</evidence>
<keyword evidence="2" id="KW-0723">Serine/threonine-protein kinase</keyword>
<dbReference type="EC" id="2.7.11.1" evidence="1"/>
<evidence type="ECO:0000256" key="2">
    <source>
        <dbReference type="ARBA" id="ARBA00022527"/>
    </source>
</evidence>
<dbReference type="Pfam" id="PF00069">
    <property type="entry name" value="Pkinase"/>
    <property type="match status" value="1"/>
</dbReference>
<dbReference type="Gene3D" id="3.30.200.20">
    <property type="entry name" value="Phosphorylase Kinase, domain 1"/>
    <property type="match status" value="1"/>
</dbReference>
<name>A0A0B4F3Y5_METAF</name>
<evidence type="ECO:0000256" key="6">
    <source>
        <dbReference type="ARBA" id="ARBA00022840"/>
    </source>
</evidence>
<feature type="binding site" evidence="9">
    <location>
        <position position="140"/>
    </location>
    <ligand>
        <name>ATP</name>
        <dbReference type="ChEBI" id="CHEBI:30616"/>
    </ligand>
</feature>
<dbReference type="InterPro" id="IPR011009">
    <property type="entry name" value="Kinase-like_dom_sf"/>
</dbReference>
<evidence type="ECO:0000313" key="13">
    <source>
        <dbReference type="Proteomes" id="UP000031186"/>
    </source>
</evidence>
<dbReference type="InterPro" id="IPR017441">
    <property type="entry name" value="Protein_kinase_ATP_BS"/>
</dbReference>
<evidence type="ECO:0000256" key="4">
    <source>
        <dbReference type="ARBA" id="ARBA00022741"/>
    </source>
</evidence>
<evidence type="ECO:0000256" key="8">
    <source>
        <dbReference type="ARBA" id="ARBA00048679"/>
    </source>
</evidence>
<evidence type="ECO:0000313" key="12">
    <source>
        <dbReference type="EMBL" id="KID65208.1"/>
    </source>
</evidence>
<evidence type="ECO:0000259" key="11">
    <source>
        <dbReference type="PROSITE" id="PS50011"/>
    </source>
</evidence>
<feature type="transmembrane region" description="Helical" evidence="10">
    <location>
        <begin position="12"/>
        <end position="32"/>
    </location>
</feature>
<feature type="domain" description="Protein kinase" evidence="11">
    <location>
        <begin position="111"/>
        <end position="453"/>
    </location>
</feature>
<dbReference type="GO" id="GO:0004674">
    <property type="term" value="F:protein serine/threonine kinase activity"/>
    <property type="evidence" value="ECO:0007669"/>
    <property type="project" value="UniProtKB-KW"/>
</dbReference>
<keyword evidence="10" id="KW-1133">Transmembrane helix</keyword>
<proteinExistence type="predicted"/>
<dbReference type="OrthoDB" id="5979581at2759"/>
<dbReference type="VEuPathDB" id="FungiDB:MAN_06219"/>
<comment type="caution">
    <text evidence="12">The sequence shown here is derived from an EMBL/GenBank/DDBJ whole genome shotgun (WGS) entry which is preliminary data.</text>
</comment>
<dbReference type="GO" id="GO:0050684">
    <property type="term" value="P:regulation of mRNA processing"/>
    <property type="evidence" value="ECO:0007669"/>
    <property type="project" value="TreeGrafter"/>
</dbReference>
<dbReference type="Gene3D" id="1.10.510.10">
    <property type="entry name" value="Transferase(Phosphotransferase) domain 1"/>
    <property type="match status" value="1"/>
</dbReference>
<comment type="catalytic activity">
    <reaction evidence="7">
        <text>L-threonyl-[protein] + ATP = O-phospho-L-threonyl-[protein] + ADP + H(+)</text>
        <dbReference type="Rhea" id="RHEA:46608"/>
        <dbReference type="Rhea" id="RHEA-COMP:11060"/>
        <dbReference type="Rhea" id="RHEA-COMP:11605"/>
        <dbReference type="ChEBI" id="CHEBI:15378"/>
        <dbReference type="ChEBI" id="CHEBI:30013"/>
        <dbReference type="ChEBI" id="CHEBI:30616"/>
        <dbReference type="ChEBI" id="CHEBI:61977"/>
        <dbReference type="ChEBI" id="CHEBI:456216"/>
        <dbReference type="EC" id="2.7.11.1"/>
    </reaction>
</comment>
<keyword evidence="10" id="KW-0472">Membrane</keyword>
<evidence type="ECO:0000256" key="3">
    <source>
        <dbReference type="ARBA" id="ARBA00022679"/>
    </source>
</evidence>
<dbReference type="Proteomes" id="UP000031186">
    <property type="component" value="Unassembled WGS sequence"/>
</dbReference>
<dbReference type="EMBL" id="AZNF01000007">
    <property type="protein sequence ID" value="KID65208.1"/>
    <property type="molecule type" value="Genomic_DNA"/>
</dbReference>
<protein>
    <recommendedName>
        <fullName evidence="1">non-specific serine/threonine protein kinase</fullName>
        <ecNumber evidence="1">2.7.11.1</ecNumber>
    </recommendedName>
</protein>
<accession>A0A0B4F3Y5</accession>
<dbReference type="PANTHER" id="PTHR47634:SF9">
    <property type="entry name" value="PROTEIN KINASE DOMAIN-CONTAINING PROTEIN-RELATED"/>
    <property type="match status" value="1"/>
</dbReference>
<dbReference type="InterPro" id="IPR000719">
    <property type="entry name" value="Prot_kinase_dom"/>
</dbReference>
<sequence length="471" mass="53600">MWTLVVLSNAVAFSFLTWLFLTIHGFLTASVMNPRGFRTLRRPVLRTTARLFKLHQRVFLPSKSTPVSTTASPDSPVLLPASTPIEEEELPGYVAEDYYPARIGQVFESRYRVLCKLGRGTGSTVWLAKDLCHEQYRVLKVCTLSKNSIVLQQAQNEIVVLDYLKSSPVQQHPGKAFLRTILTSFEVSGPKGSHQCLVYQPLGMTFTELRNLLPERRIETRMLQHALQILLVALDYLHKNNVVHTDISPNNILCGVKNLSPFEELEEAERAQPVARKVLPDRVIYQSRQTPMTQGEPVLSDLGSARFGQEEYQGDIMPLVYRAPEVILDMKWSSKVDIWSMGVMVWDLLEGRRLFVAKRDGLVDDEQHLAEMVSLMGPPPREFLQRSKRCAAYFDDSGNWLGSIPIPTTSLEERVTHLEGEDKQLMLSFARRALRWLPEERPTAEELAFDDWLMQPYSESKDPEKGLDSEG</sequence>
<evidence type="ECO:0000256" key="1">
    <source>
        <dbReference type="ARBA" id="ARBA00012513"/>
    </source>
</evidence>
<keyword evidence="6 9" id="KW-0067">ATP-binding</keyword>
<dbReference type="PANTHER" id="PTHR47634">
    <property type="entry name" value="PROTEIN KINASE DOMAIN-CONTAINING PROTEIN-RELATED"/>
    <property type="match status" value="1"/>
</dbReference>
<keyword evidence="13" id="KW-1185">Reference proteome</keyword>
<dbReference type="GO" id="GO:0005524">
    <property type="term" value="F:ATP binding"/>
    <property type="evidence" value="ECO:0007669"/>
    <property type="project" value="UniProtKB-UniRule"/>
</dbReference>
<evidence type="ECO:0000256" key="9">
    <source>
        <dbReference type="PROSITE-ProRule" id="PRU10141"/>
    </source>
</evidence>
<feature type="non-terminal residue" evidence="12">
    <location>
        <position position="1"/>
    </location>
</feature>
<dbReference type="HOGENOM" id="CLU_000288_81_1_1"/>
<evidence type="ECO:0000256" key="7">
    <source>
        <dbReference type="ARBA" id="ARBA00047899"/>
    </source>
</evidence>
<dbReference type="PROSITE" id="PS50011">
    <property type="entry name" value="PROTEIN_KINASE_DOM"/>
    <property type="match status" value="1"/>
</dbReference>
<dbReference type="InterPro" id="IPR051334">
    <property type="entry name" value="SRPK"/>
</dbReference>
<keyword evidence="5" id="KW-0418">Kinase</keyword>
<dbReference type="AlphaFoldDB" id="A0A0B4F3Y5"/>
<dbReference type="GO" id="GO:0000245">
    <property type="term" value="P:spliceosomal complex assembly"/>
    <property type="evidence" value="ECO:0007669"/>
    <property type="project" value="TreeGrafter"/>
</dbReference>
<gene>
    <name evidence="12" type="ORF">MAN_06219</name>
</gene>